<reference evidence="4 5" key="1">
    <citation type="journal article" date="2015" name="Genome Announc.">
        <title>Draft Genome Sequence of the Terrestrial Cyanobacterium Scytonema millei VB511283, Isolated from Eastern India.</title>
        <authorList>
            <person name="Sen D."/>
            <person name="Chandrababunaidu M.M."/>
            <person name="Singh D."/>
            <person name="Sanghi N."/>
            <person name="Ghorai A."/>
            <person name="Mishra G.P."/>
            <person name="Madduluri M."/>
            <person name="Adhikary S.P."/>
            <person name="Tripathy S."/>
        </authorList>
    </citation>
    <scope>NUCLEOTIDE SEQUENCE [LARGE SCALE GENOMIC DNA]</scope>
    <source>
        <strain evidence="4 5">VB511283</strain>
    </source>
</reference>
<comment type="pathway">
    <text evidence="1">Cofactor biosynthesis; pyrroloquinoline quinone biosynthesis.</text>
</comment>
<protein>
    <submittedName>
        <fullName evidence="4">Pyrroloquinoline quinone biosynthesis peptide chaperone PqqD</fullName>
    </submittedName>
</protein>
<keyword evidence="5" id="KW-1185">Reference proteome</keyword>
<gene>
    <name evidence="4" type="primary">pqqD</name>
    <name evidence="4" type="ORF">QH73_0017385</name>
</gene>
<dbReference type="OrthoDB" id="7995890at2"/>
<keyword evidence="3" id="KW-0884">PQQ biosynthesis</keyword>
<dbReference type="NCBIfam" id="TIGR03859">
    <property type="entry name" value="PQQ_PqqD"/>
    <property type="match status" value="1"/>
</dbReference>
<dbReference type="GO" id="GO:0018189">
    <property type="term" value="P:pyrroloquinoline quinone biosynthetic process"/>
    <property type="evidence" value="ECO:0007669"/>
    <property type="project" value="UniProtKB-KW"/>
</dbReference>
<comment type="caution">
    <text evidence="4">The sequence shown here is derived from an EMBL/GenBank/DDBJ whole genome shotgun (WGS) entry which is preliminary data.</text>
</comment>
<dbReference type="GO" id="GO:0048038">
    <property type="term" value="F:quinone binding"/>
    <property type="evidence" value="ECO:0007669"/>
    <property type="project" value="InterPro"/>
</dbReference>
<dbReference type="InterPro" id="IPR041881">
    <property type="entry name" value="PqqD_sf"/>
</dbReference>
<accession>A0A9X5E7P3</accession>
<dbReference type="InterPro" id="IPR008792">
    <property type="entry name" value="PQQD"/>
</dbReference>
<evidence type="ECO:0000256" key="2">
    <source>
        <dbReference type="ARBA" id="ARBA00011741"/>
    </source>
</evidence>
<proteinExistence type="predicted"/>
<dbReference type="Gene3D" id="1.10.10.1150">
    <property type="entry name" value="Coenzyme PQQ synthesis protein D (PqqD)"/>
    <property type="match status" value="1"/>
</dbReference>
<dbReference type="AlphaFoldDB" id="A0A9X5E7P3"/>
<sequence>MSNMKNHSRPHLAQGVRLQWDELRQQHLLLMPEGALILNSTAAAVLALCDGKHTVGAIAQRLKTQYRGETLEDDVRRLLIRIGKRGLLVERD</sequence>
<dbReference type="InterPro" id="IPR022479">
    <property type="entry name" value="PqqD_bac"/>
</dbReference>
<comment type="subunit">
    <text evidence="2">Monomer. Interacts with PqqE.</text>
</comment>
<evidence type="ECO:0000313" key="5">
    <source>
        <dbReference type="Proteomes" id="UP000031532"/>
    </source>
</evidence>
<dbReference type="Pfam" id="PF05402">
    <property type="entry name" value="PqqD"/>
    <property type="match status" value="1"/>
</dbReference>
<organism evidence="4 5">
    <name type="scientific">Scytonema millei VB511283</name>
    <dbReference type="NCBI Taxonomy" id="1245923"/>
    <lineage>
        <taxon>Bacteria</taxon>
        <taxon>Bacillati</taxon>
        <taxon>Cyanobacteriota</taxon>
        <taxon>Cyanophyceae</taxon>
        <taxon>Nostocales</taxon>
        <taxon>Scytonemataceae</taxon>
        <taxon>Scytonema</taxon>
    </lineage>
</organism>
<evidence type="ECO:0000256" key="3">
    <source>
        <dbReference type="ARBA" id="ARBA00022905"/>
    </source>
</evidence>
<evidence type="ECO:0000313" key="4">
    <source>
        <dbReference type="EMBL" id="NHC36398.1"/>
    </source>
</evidence>
<dbReference type="EMBL" id="JTJC03000004">
    <property type="protein sequence ID" value="NHC36398.1"/>
    <property type="molecule type" value="Genomic_DNA"/>
</dbReference>
<dbReference type="Proteomes" id="UP000031532">
    <property type="component" value="Unassembled WGS sequence"/>
</dbReference>
<evidence type="ECO:0000256" key="1">
    <source>
        <dbReference type="ARBA" id="ARBA00004886"/>
    </source>
</evidence>
<name>A0A9X5E7P3_9CYAN</name>